<evidence type="ECO:0000256" key="1">
    <source>
        <dbReference type="SAM" id="Phobius"/>
    </source>
</evidence>
<evidence type="ECO:0000313" key="2">
    <source>
        <dbReference type="EMBL" id="MFC6871058.1"/>
    </source>
</evidence>
<feature type="transmembrane region" description="Helical" evidence="1">
    <location>
        <begin position="87"/>
        <end position="108"/>
    </location>
</feature>
<dbReference type="Proteomes" id="UP001596337">
    <property type="component" value="Unassembled WGS sequence"/>
</dbReference>
<keyword evidence="1" id="KW-0472">Membrane</keyword>
<feature type="transmembrane region" description="Helical" evidence="1">
    <location>
        <begin position="63"/>
        <end position="80"/>
    </location>
</feature>
<feature type="transmembrane region" description="Helical" evidence="1">
    <location>
        <begin position="30"/>
        <end position="51"/>
    </location>
</feature>
<protein>
    <submittedName>
        <fullName evidence="2">Uncharacterized protein</fullName>
    </submittedName>
</protein>
<keyword evidence="3" id="KW-1185">Reference proteome</keyword>
<dbReference type="RefSeq" id="WP_345406402.1">
    <property type="nucleotide sequence ID" value="NZ_BAABLA010000122.1"/>
</dbReference>
<keyword evidence="1" id="KW-1133">Transmembrane helix</keyword>
<comment type="caution">
    <text evidence="2">The sequence shown here is derived from an EMBL/GenBank/DDBJ whole genome shotgun (WGS) entry which is preliminary data.</text>
</comment>
<proteinExistence type="predicted"/>
<reference evidence="3" key="1">
    <citation type="journal article" date="2019" name="Int. J. Syst. Evol. Microbiol.">
        <title>The Global Catalogue of Microorganisms (GCM) 10K type strain sequencing project: providing services to taxonomists for standard genome sequencing and annotation.</title>
        <authorList>
            <consortium name="The Broad Institute Genomics Platform"/>
            <consortium name="The Broad Institute Genome Sequencing Center for Infectious Disease"/>
            <person name="Wu L."/>
            <person name="Ma J."/>
        </authorList>
    </citation>
    <scope>NUCLEOTIDE SEQUENCE [LARGE SCALE GENOMIC DNA]</scope>
    <source>
        <strain evidence="3">KCTC 32255</strain>
    </source>
</reference>
<gene>
    <name evidence="2" type="ORF">ACFQGD_28450</name>
</gene>
<sequence>MRAMTVKREWPMYEQPQGDSRAGGFWRGMAGAAAAGLLLLALALFGVTMFAPELGVRGPGAEVLAGHTVAAVFAVAGAVLADRTRGLLAFIGMVGALAIPTITLWWFWLS</sequence>
<evidence type="ECO:0000313" key="3">
    <source>
        <dbReference type="Proteomes" id="UP001596337"/>
    </source>
</evidence>
<accession>A0ABW2C7R4</accession>
<organism evidence="2 3">
    <name type="scientific">Haloechinothrix salitolerans</name>
    <dbReference type="NCBI Taxonomy" id="926830"/>
    <lineage>
        <taxon>Bacteria</taxon>
        <taxon>Bacillati</taxon>
        <taxon>Actinomycetota</taxon>
        <taxon>Actinomycetes</taxon>
        <taxon>Pseudonocardiales</taxon>
        <taxon>Pseudonocardiaceae</taxon>
        <taxon>Haloechinothrix</taxon>
    </lineage>
</organism>
<dbReference type="EMBL" id="JBHSXX010000001">
    <property type="protein sequence ID" value="MFC6871058.1"/>
    <property type="molecule type" value="Genomic_DNA"/>
</dbReference>
<name>A0ABW2C7R4_9PSEU</name>
<keyword evidence="1" id="KW-0812">Transmembrane</keyword>